<feature type="transmembrane region" description="Helical" evidence="9">
    <location>
        <begin position="135"/>
        <end position="154"/>
    </location>
</feature>
<dbReference type="NCBIfam" id="TIGR00728">
    <property type="entry name" value="OPT_sfam"/>
    <property type="match status" value="1"/>
</dbReference>
<comment type="caution">
    <text evidence="10">The sequence shown here is derived from an EMBL/GenBank/DDBJ whole genome shotgun (WGS) entry which is preliminary data.</text>
</comment>
<feature type="transmembrane region" description="Helical" evidence="9">
    <location>
        <begin position="67"/>
        <end position="88"/>
    </location>
</feature>
<feature type="transmembrane region" description="Helical" evidence="9">
    <location>
        <begin position="332"/>
        <end position="354"/>
    </location>
</feature>
<comment type="similarity">
    <text evidence="2">Belongs to the oligopeptide OPT transporter family.</text>
</comment>
<keyword evidence="5" id="KW-0571">Peptide transport</keyword>
<dbReference type="Pfam" id="PF03169">
    <property type="entry name" value="OPT"/>
    <property type="match status" value="1"/>
</dbReference>
<dbReference type="GO" id="GO:0015031">
    <property type="term" value="P:protein transport"/>
    <property type="evidence" value="ECO:0007669"/>
    <property type="project" value="UniProtKB-KW"/>
</dbReference>
<evidence type="ECO:0000313" key="11">
    <source>
        <dbReference type="Proteomes" id="UP000093000"/>
    </source>
</evidence>
<feature type="transmembrane region" description="Helical" evidence="9">
    <location>
        <begin position="226"/>
        <end position="244"/>
    </location>
</feature>
<feature type="transmembrane region" description="Helical" evidence="9">
    <location>
        <begin position="475"/>
        <end position="492"/>
    </location>
</feature>
<evidence type="ECO:0000313" key="10">
    <source>
        <dbReference type="EMBL" id="OBZ87939.1"/>
    </source>
</evidence>
<feature type="transmembrane region" description="Helical" evidence="9">
    <location>
        <begin position="499"/>
        <end position="519"/>
    </location>
</feature>
<feature type="transmembrane region" description="Helical" evidence="9">
    <location>
        <begin position="660"/>
        <end position="686"/>
    </location>
</feature>
<dbReference type="PANTHER" id="PTHR22601">
    <property type="entry name" value="ISP4 LIKE PROTEIN"/>
    <property type="match status" value="1"/>
</dbReference>
<dbReference type="OrthoDB" id="9986677at2759"/>
<dbReference type="EMBL" id="LUGH01000187">
    <property type="protein sequence ID" value="OBZ87939.1"/>
    <property type="molecule type" value="Genomic_DNA"/>
</dbReference>
<evidence type="ECO:0000256" key="8">
    <source>
        <dbReference type="ARBA" id="ARBA00023136"/>
    </source>
</evidence>
<evidence type="ECO:0000256" key="5">
    <source>
        <dbReference type="ARBA" id="ARBA00022856"/>
    </source>
</evidence>
<dbReference type="AlphaFoldDB" id="A0A1C7NGR1"/>
<comment type="subcellular location">
    <subcellularLocation>
        <location evidence="1">Membrane</location>
        <topology evidence="1">Multi-pass membrane protein</topology>
    </subcellularLocation>
</comment>
<name>A0A1C7NGR1_9FUNG</name>
<dbReference type="InParanoid" id="A0A1C7NGR1"/>
<evidence type="ECO:0000256" key="3">
    <source>
        <dbReference type="ARBA" id="ARBA00022448"/>
    </source>
</evidence>
<feature type="transmembrane region" description="Helical" evidence="9">
    <location>
        <begin position="450"/>
        <end position="469"/>
    </location>
</feature>
<dbReference type="InterPro" id="IPR004648">
    <property type="entry name" value="Oligpept_transpt"/>
</dbReference>
<dbReference type="Proteomes" id="UP000093000">
    <property type="component" value="Unassembled WGS sequence"/>
</dbReference>
<feature type="transmembrane region" description="Helical" evidence="9">
    <location>
        <begin position="374"/>
        <end position="399"/>
    </location>
</feature>
<organism evidence="10 11">
    <name type="scientific">Choanephora cucurbitarum</name>
    <dbReference type="NCBI Taxonomy" id="101091"/>
    <lineage>
        <taxon>Eukaryota</taxon>
        <taxon>Fungi</taxon>
        <taxon>Fungi incertae sedis</taxon>
        <taxon>Mucoromycota</taxon>
        <taxon>Mucoromycotina</taxon>
        <taxon>Mucoromycetes</taxon>
        <taxon>Mucorales</taxon>
        <taxon>Mucorineae</taxon>
        <taxon>Choanephoraceae</taxon>
        <taxon>Choanephoroideae</taxon>
        <taxon>Choanephora</taxon>
    </lineage>
</organism>
<feature type="transmembrane region" description="Helical" evidence="9">
    <location>
        <begin position="707"/>
        <end position="729"/>
    </location>
</feature>
<evidence type="ECO:0000256" key="6">
    <source>
        <dbReference type="ARBA" id="ARBA00022927"/>
    </source>
</evidence>
<feature type="transmembrane region" description="Helical" evidence="9">
    <location>
        <begin position="166"/>
        <end position="185"/>
    </location>
</feature>
<keyword evidence="3" id="KW-0813">Transport</keyword>
<reference evidence="10 11" key="1">
    <citation type="submission" date="2016-03" db="EMBL/GenBank/DDBJ databases">
        <title>Choanephora cucurbitarum.</title>
        <authorList>
            <person name="Min B."/>
            <person name="Park H."/>
            <person name="Park J.-H."/>
            <person name="Shin H.-D."/>
            <person name="Choi I.-G."/>
        </authorList>
    </citation>
    <scope>NUCLEOTIDE SEQUENCE [LARGE SCALE GENOMIC DNA]</scope>
    <source>
        <strain evidence="10 11">KUS-F28377</strain>
    </source>
</reference>
<keyword evidence="7 9" id="KW-1133">Transmembrane helix</keyword>
<evidence type="ECO:0000256" key="1">
    <source>
        <dbReference type="ARBA" id="ARBA00004141"/>
    </source>
</evidence>
<proteinExistence type="inferred from homology"/>
<evidence type="ECO:0000256" key="2">
    <source>
        <dbReference type="ARBA" id="ARBA00008807"/>
    </source>
</evidence>
<protein>
    <submittedName>
        <fullName evidence="10">Oligopeptide transporter 7</fullName>
    </submittedName>
</protein>
<evidence type="ECO:0000256" key="4">
    <source>
        <dbReference type="ARBA" id="ARBA00022692"/>
    </source>
</evidence>
<feature type="transmembrane region" description="Helical" evidence="9">
    <location>
        <begin position="299"/>
        <end position="320"/>
    </location>
</feature>
<accession>A0A1C7NGR1</accession>
<keyword evidence="11" id="KW-1185">Reference proteome</keyword>
<gene>
    <name evidence="10" type="primary">OPT7</name>
    <name evidence="10" type="ORF">A0J61_04020</name>
</gene>
<keyword evidence="6" id="KW-0653">Protein transport</keyword>
<evidence type="ECO:0000256" key="7">
    <source>
        <dbReference type="ARBA" id="ARBA00022989"/>
    </source>
</evidence>
<keyword evidence="8 9" id="KW-0472">Membrane</keyword>
<evidence type="ECO:0000256" key="9">
    <source>
        <dbReference type="SAM" id="Phobius"/>
    </source>
</evidence>
<dbReference type="InterPro" id="IPR004813">
    <property type="entry name" value="OPT"/>
</dbReference>
<keyword evidence="4 9" id="KW-0812">Transmembrane</keyword>
<sequence>MEEKGLSKSRQKSTDPFKEYMEDVSFNDEKLPISEPLDFDSEDTENIDIQVVNQLATLKDNPSLPCFTLRVFVTGTLLACLGSSVYQLMTFKPVGLPLTNTFMLMIAHVVCQAWSKYLPQGGWINPGPFNVKEHTCIYVIVSSANAAAYATYILSAQNLYYSNSPGVIGSILLLLATQMIGYGIAGQLKRFLVDPPNMIWPTCLPTVSLLNTLNADHEESKWRTQFFFIVFACVFVYEFIPQYMMPILGGISFVCLENTGSVWIQRLFGGLAVNEGLGILQLSFDWNYLSSLSPLVLPLYVQLNIYAGILLIWILAPLLYHNNVWNAQSFPFLSNSIFQLLPNGTSIVYPQHLILNPDNSLNQTAIEELGRPHFTTVAAIGYVLLNIGVTASIAHVVLFHGREIVDSCKNSLGQIKWYQRWTGASILNQIEQKKMDPHMLMMSAYPKVPALWYGIVYVVGIALNIGVAYLNDSQLPWYGVIIAIFMSTILSLPLNMITAITGTGFGLNVFAEMIGGFIFPRLPVANMYFKTLGYNTLSQAGSMASDLKIGHYLKVPPRAIFLNQLLGTFIGCIFNYIVNHSIVSSQREILLSPIGSNIWNGATPQTINSAAITWAIGPIYMFGPGTDYYIILWGFVIGFVVPVPIWLLHKRYPSAGFNYINIPMVLVGATIIPGTATSWITVSFVIMLTSQYYIKRRYCSLFVKYNYLVSTALDSGTSLMVFFIAMFLYGGASGQSYMFPAWWGNRTDLKYLDQCCATCT</sequence>
<dbReference type="GO" id="GO:0016020">
    <property type="term" value="C:membrane"/>
    <property type="evidence" value="ECO:0007669"/>
    <property type="project" value="UniProtKB-SubCell"/>
</dbReference>
<feature type="transmembrane region" description="Helical" evidence="9">
    <location>
        <begin position="560"/>
        <end position="578"/>
    </location>
</feature>
<dbReference type="GO" id="GO:0035673">
    <property type="term" value="F:oligopeptide transmembrane transporter activity"/>
    <property type="evidence" value="ECO:0007669"/>
    <property type="project" value="InterPro"/>
</dbReference>
<feature type="transmembrane region" description="Helical" evidence="9">
    <location>
        <begin position="628"/>
        <end position="648"/>
    </location>
</feature>